<gene>
    <name evidence="2" type="ORF">OOU_Y34scaffold00360g5</name>
</gene>
<proteinExistence type="predicted"/>
<accession>A0AA97PN69</accession>
<reference evidence="2" key="1">
    <citation type="journal article" date="2012" name="PLoS Genet.">
        <title>Comparative analysis of the genomes of two field isolates of the rice blast fungus Magnaporthe oryzae.</title>
        <authorList>
            <person name="Xue M."/>
            <person name="Yang J."/>
            <person name="Li Z."/>
            <person name="Hu S."/>
            <person name="Yao N."/>
            <person name="Dean R.A."/>
            <person name="Zhao W."/>
            <person name="Shen M."/>
            <person name="Zhang H."/>
            <person name="Li C."/>
            <person name="Liu L."/>
            <person name="Cao L."/>
            <person name="Xu X."/>
            <person name="Xing Y."/>
            <person name="Hsiang T."/>
            <person name="Zhang Z."/>
            <person name="Xu J.R."/>
            <person name="Peng Y.L."/>
        </authorList>
    </citation>
    <scope>NUCLEOTIDE SEQUENCE</scope>
    <source>
        <strain evidence="2">Y34</strain>
    </source>
</reference>
<organism evidence="2">
    <name type="scientific">Pyricularia oryzae (strain Y34)</name>
    <name type="common">Rice blast fungus</name>
    <name type="synonym">Magnaporthe oryzae</name>
    <dbReference type="NCBI Taxonomy" id="1143189"/>
    <lineage>
        <taxon>Eukaryota</taxon>
        <taxon>Fungi</taxon>
        <taxon>Dikarya</taxon>
        <taxon>Ascomycota</taxon>
        <taxon>Pezizomycotina</taxon>
        <taxon>Sordariomycetes</taxon>
        <taxon>Sordariomycetidae</taxon>
        <taxon>Magnaporthales</taxon>
        <taxon>Pyriculariaceae</taxon>
        <taxon>Pyricularia</taxon>
    </lineage>
</organism>
<name>A0AA97PN69_PYRO3</name>
<dbReference type="EMBL" id="JH793277">
    <property type="protein sequence ID" value="ELQ40772.1"/>
    <property type="molecule type" value="Genomic_DNA"/>
</dbReference>
<evidence type="ECO:0000256" key="1">
    <source>
        <dbReference type="SAM" id="MobiDB-lite"/>
    </source>
</evidence>
<feature type="compositionally biased region" description="Low complexity" evidence="1">
    <location>
        <begin position="13"/>
        <end position="25"/>
    </location>
</feature>
<dbReference type="PROSITE" id="PS51257">
    <property type="entry name" value="PROKAR_LIPOPROTEIN"/>
    <property type="match status" value="1"/>
</dbReference>
<dbReference type="Proteomes" id="UP000011086">
    <property type="component" value="Unassembled WGS sequence"/>
</dbReference>
<protein>
    <submittedName>
        <fullName evidence="2">Uncharacterized protein</fullName>
    </submittedName>
</protein>
<feature type="region of interest" description="Disordered" evidence="1">
    <location>
        <begin position="1"/>
        <end position="39"/>
    </location>
</feature>
<sequence length="52" mass="5402">MAKTESQATEVGPSPASATSTASASCPEDVCAPPRGDGQGIYELSRAHRDFY</sequence>
<evidence type="ECO:0000313" key="2">
    <source>
        <dbReference type="EMBL" id="ELQ40772.1"/>
    </source>
</evidence>
<dbReference type="AlphaFoldDB" id="A0AA97PN69"/>